<keyword evidence="3" id="KW-1185">Reference proteome</keyword>
<protein>
    <submittedName>
        <fullName evidence="2">Uncharacterized protein</fullName>
    </submittedName>
</protein>
<name>A0AAD6R4V9_9ROSI</name>
<dbReference type="GO" id="GO:0008237">
    <property type="term" value="F:metallopeptidase activity"/>
    <property type="evidence" value="ECO:0007669"/>
    <property type="project" value="InterPro"/>
</dbReference>
<feature type="compositionally biased region" description="Polar residues" evidence="1">
    <location>
        <begin position="39"/>
        <end position="53"/>
    </location>
</feature>
<sequence length="76" mass="7960">MEMGYSSVEESIMYPSISSRTRKVRILATADIEGIQTLFGSNPNFNGSSAQSVQERETGSGSGSGAAHLCPFDGGV</sequence>
<dbReference type="Gene3D" id="3.40.390.10">
    <property type="entry name" value="Collagenase (Catalytic Domain)"/>
    <property type="match status" value="1"/>
</dbReference>
<accession>A0AAD6R4V9</accession>
<comment type="caution">
    <text evidence="2">The sequence shown here is derived from an EMBL/GenBank/DDBJ whole genome shotgun (WGS) entry which is preliminary data.</text>
</comment>
<proteinExistence type="predicted"/>
<evidence type="ECO:0000256" key="1">
    <source>
        <dbReference type="SAM" id="MobiDB-lite"/>
    </source>
</evidence>
<dbReference type="Proteomes" id="UP001164929">
    <property type="component" value="Chromosome 3"/>
</dbReference>
<evidence type="ECO:0000313" key="2">
    <source>
        <dbReference type="EMBL" id="KAJ7002434.1"/>
    </source>
</evidence>
<dbReference type="EMBL" id="JAQIZT010000003">
    <property type="protein sequence ID" value="KAJ7002434.1"/>
    <property type="molecule type" value="Genomic_DNA"/>
</dbReference>
<dbReference type="AlphaFoldDB" id="A0AAD6R4V9"/>
<dbReference type="InterPro" id="IPR024079">
    <property type="entry name" value="MetalloPept_cat_dom_sf"/>
</dbReference>
<evidence type="ECO:0000313" key="3">
    <source>
        <dbReference type="Proteomes" id="UP001164929"/>
    </source>
</evidence>
<feature type="region of interest" description="Disordered" evidence="1">
    <location>
        <begin position="39"/>
        <end position="76"/>
    </location>
</feature>
<reference evidence="2" key="1">
    <citation type="journal article" date="2023" name="Mol. Ecol. Resour.">
        <title>Chromosome-level genome assembly of a triploid poplar Populus alba 'Berolinensis'.</title>
        <authorList>
            <person name="Chen S."/>
            <person name="Yu Y."/>
            <person name="Wang X."/>
            <person name="Wang S."/>
            <person name="Zhang T."/>
            <person name="Zhou Y."/>
            <person name="He R."/>
            <person name="Meng N."/>
            <person name="Wang Y."/>
            <person name="Liu W."/>
            <person name="Liu Z."/>
            <person name="Liu J."/>
            <person name="Guo Q."/>
            <person name="Huang H."/>
            <person name="Sederoff R.R."/>
            <person name="Wang G."/>
            <person name="Qu G."/>
            <person name="Chen S."/>
        </authorList>
    </citation>
    <scope>NUCLEOTIDE SEQUENCE</scope>
    <source>
        <strain evidence="2">SC-2020</strain>
    </source>
</reference>
<organism evidence="2 3">
    <name type="scientific">Populus alba x Populus x berolinensis</name>
    <dbReference type="NCBI Taxonomy" id="444605"/>
    <lineage>
        <taxon>Eukaryota</taxon>
        <taxon>Viridiplantae</taxon>
        <taxon>Streptophyta</taxon>
        <taxon>Embryophyta</taxon>
        <taxon>Tracheophyta</taxon>
        <taxon>Spermatophyta</taxon>
        <taxon>Magnoliopsida</taxon>
        <taxon>eudicotyledons</taxon>
        <taxon>Gunneridae</taxon>
        <taxon>Pentapetalae</taxon>
        <taxon>rosids</taxon>
        <taxon>fabids</taxon>
        <taxon>Malpighiales</taxon>
        <taxon>Salicaceae</taxon>
        <taxon>Saliceae</taxon>
        <taxon>Populus</taxon>
    </lineage>
</organism>
<gene>
    <name evidence="2" type="ORF">NC653_007797</name>
</gene>